<feature type="binding site" evidence="15">
    <location>
        <position position="125"/>
    </location>
    <ligand>
        <name>Mg(2+)</name>
        <dbReference type="ChEBI" id="CHEBI:18420"/>
    </ligand>
</feature>
<comment type="subunit">
    <text evidence="4 15">Homodimer.</text>
</comment>
<keyword evidence="6 15" id="KW-0698">rRNA processing</keyword>
<organism evidence="18 19">
    <name type="scientific">Nitrosomonas ureae</name>
    <dbReference type="NCBI Taxonomy" id="44577"/>
    <lineage>
        <taxon>Bacteria</taxon>
        <taxon>Pseudomonadati</taxon>
        <taxon>Pseudomonadota</taxon>
        <taxon>Betaproteobacteria</taxon>
        <taxon>Nitrosomonadales</taxon>
        <taxon>Nitrosomonadaceae</taxon>
        <taxon>Nitrosomonas</taxon>
    </lineage>
</organism>
<feature type="binding site" evidence="15">
    <location>
        <position position="49"/>
    </location>
    <ligand>
        <name>Mg(2+)</name>
        <dbReference type="ChEBI" id="CHEBI:18420"/>
    </ligand>
</feature>
<dbReference type="GO" id="GO:0008033">
    <property type="term" value="P:tRNA processing"/>
    <property type="evidence" value="ECO:0007669"/>
    <property type="project" value="UniProtKB-KW"/>
</dbReference>
<evidence type="ECO:0000256" key="4">
    <source>
        <dbReference type="ARBA" id="ARBA00011738"/>
    </source>
</evidence>
<keyword evidence="13 15" id="KW-0460">Magnesium</keyword>
<evidence type="ECO:0000259" key="16">
    <source>
        <dbReference type="PROSITE" id="PS50137"/>
    </source>
</evidence>
<dbReference type="GO" id="GO:0006364">
    <property type="term" value="P:rRNA processing"/>
    <property type="evidence" value="ECO:0007669"/>
    <property type="project" value="UniProtKB-UniRule"/>
</dbReference>
<evidence type="ECO:0000256" key="8">
    <source>
        <dbReference type="ARBA" id="ARBA00022694"/>
    </source>
</evidence>
<dbReference type="EMBL" id="FNUX01000015">
    <property type="protein sequence ID" value="SEF91721.1"/>
    <property type="molecule type" value="Genomic_DNA"/>
</dbReference>
<dbReference type="OrthoDB" id="9805026at2"/>
<dbReference type="EC" id="3.1.26.3" evidence="15"/>
<dbReference type="PROSITE" id="PS00517">
    <property type="entry name" value="RNASE_3_1"/>
    <property type="match status" value="1"/>
</dbReference>
<dbReference type="InterPro" id="IPR000999">
    <property type="entry name" value="RNase_III_dom"/>
</dbReference>
<comment type="cofactor">
    <cofactor evidence="15">
        <name>Mg(2+)</name>
        <dbReference type="ChEBI" id="CHEBI:18420"/>
    </cofactor>
</comment>
<dbReference type="InterPro" id="IPR014720">
    <property type="entry name" value="dsRBD_dom"/>
</dbReference>
<comment type="function">
    <text evidence="15">Digests double-stranded RNA. Involved in the processing of primary rRNA transcript to yield the immediate precursors to the large and small rRNAs (23S and 16S). Processes some mRNAs, and tRNAs when they are encoded in the rRNA operon. Processes pre-crRNA and tracrRNA of type II CRISPR loci if present in the organism.</text>
</comment>
<evidence type="ECO:0000256" key="6">
    <source>
        <dbReference type="ARBA" id="ARBA00022552"/>
    </source>
</evidence>
<feature type="domain" description="DRBM" evidence="16">
    <location>
        <begin position="163"/>
        <end position="233"/>
    </location>
</feature>
<dbReference type="PANTHER" id="PTHR11207:SF0">
    <property type="entry name" value="RIBONUCLEASE 3"/>
    <property type="match status" value="1"/>
</dbReference>
<dbReference type="Gene3D" id="1.10.1520.10">
    <property type="entry name" value="Ribonuclease III domain"/>
    <property type="match status" value="1"/>
</dbReference>
<keyword evidence="11 15" id="KW-0255">Endonuclease</keyword>
<dbReference type="GO" id="GO:0019843">
    <property type="term" value="F:rRNA binding"/>
    <property type="evidence" value="ECO:0007669"/>
    <property type="project" value="UniProtKB-KW"/>
</dbReference>
<gene>
    <name evidence="15" type="primary">rnc</name>
    <name evidence="18" type="ORF">SAMN05216334_11519</name>
</gene>
<feature type="active site" evidence="15">
    <location>
        <position position="125"/>
    </location>
</feature>
<comment type="subcellular location">
    <subcellularLocation>
        <location evidence="2 15">Cytoplasm</location>
    </subcellularLocation>
</comment>
<keyword evidence="9 15" id="KW-0540">Nuclease</keyword>
<evidence type="ECO:0000313" key="19">
    <source>
        <dbReference type="Proteomes" id="UP000236753"/>
    </source>
</evidence>
<comment type="catalytic activity">
    <reaction evidence="1 15">
        <text>Endonucleolytic cleavage to 5'-phosphomonoester.</text>
        <dbReference type="EC" id="3.1.26.3"/>
    </reaction>
</comment>
<dbReference type="PANTHER" id="PTHR11207">
    <property type="entry name" value="RIBONUCLEASE III"/>
    <property type="match status" value="1"/>
</dbReference>
<keyword evidence="5 15" id="KW-0963">Cytoplasm</keyword>
<keyword evidence="14 15" id="KW-0694">RNA-binding</keyword>
<dbReference type="PROSITE" id="PS50142">
    <property type="entry name" value="RNASE_3_2"/>
    <property type="match status" value="1"/>
</dbReference>
<dbReference type="FunFam" id="3.30.160.20:FF:000003">
    <property type="entry name" value="Ribonuclease 3"/>
    <property type="match status" value="1"/>
</dbReference>
<sequence>MQDGTISNNTRQLLDIFCERLGYCFTQFQLLQTALTHRSHSTPHNERLEFLGDAILNCVISGIIYKHFPELPEGHLSRLRANFVNQKALSSIALNLQMDKLVRLGEGELKSGGYHRPSILADTFEALLGAIYLDSDYAQVETVVMAIYLPLIQNIDLKSPAKDPKTLLQEFLQSQKLSLPEYLVVTTSGKAHKQKFKVECVISSLNIRTAGEGTNRRSAEQVAAKLAYEKICLHHTH</sequence>
<reference evidence="18 19" key="1">
    <citation type="submission" date="2016-10" db="EMBL/GenBank/DDBJ databases">
        <authorList>
            <person name="de Groot N.N."/>
        </authorList>
    </citation>
    <scope>NUCLEOTIDE SEQUENCE [LARGE SCALE GENOMIC DNA]</scope>
    <source>
        <strain evidence="18 19">Nm13</strain>
    </source>
</reference>
<dbReference type="HAMAP" id="MF_00104">
    <property type="entry name" value="RNase_III"/>
    <property type="match status" value="1"/>
</dbReference>
<dbReference type="CDD" id="cd10845">
    <property type="entry name" value="DSRM_RNAse_III_family"/>
    <property type="match status" value="1"/>
</dbReference>
<evidence type="ECO:0000313" key="18">
    <source>
        <dbReference type="EMBL" id="SEF91721.1"/>
    </source>
</evidence>
<evidence type="ECO:0000256" key="15">
    <source>
        <dbReference type="HAMAP-Rule" id="MF_00104"/>
    </source>
</evidence>
<dbReference type="Gene3D" id="3.30.160.20">
    <property type="match status" value="1"/>
</dbReference>
<evidence type="ECO:0000256" key="13">
    <source>
        <dbReference type="ARBA" id="ARBA00022842"/>
    </source>
</evidence>
<evidence type="ECO:0000256" key="10">
    <source>
        <dbReference type="ARBA" id="ARBA00022723"/>
    </source>
</evidence>
<protein>
    <recommendedName>
        <fullName evidence="15">Ribonuclease 3</fullName>
        <ecNumber evidence="15">3.1.26.3</ecNumber>
    </recommendedName>
    <alternativeName>
        <fullName evidence="15">Ribonuclease III</fullName>
        <shortName evidence="15">RNase III</shortName>
    </alternativeName>
</protein>
<dbReference type="Pfam" id="PF14622">
    <property type="entry name" value="Ribonucleas_3_3"/>
    <property type="match status" value="1"/>
</dbReference>
<accession>A0A1H5VXX2</accession>
<dbReference type="RefSeq" id="WP_103966747.1">
    <property type="nucleotide sequence ID" value="NZ_FNUX01000015.1"/>
</dbReference>
<feature type="binding site" evidence="15">
    <location>
        <position position="122"/>
    </location>
    <ligand>
        <name>Mg(2+)</name>
        <dbReference type="ChEBI" id="CHEBI:18420"/>
    </ligand>
</feature>
<dbReference type="GO" id="GO:0003725">
    <property type="term" value="F:double-stranded RNA binding"/>
    <property type="evidence" value="ECO:0007669"/>
    <property type="project" value="TreeGrafter"/>
</dbReference>
<keyword evidence="12 15" id="KW-0378">Hydrolase</keyword>
<feature type="domain" description="RNase III" evidence="17">
    <location>
        <begin position="14"/>
        <end position="136"/>
    </location>
</feature>
<evidence type="ECO:0000256" key="11">
    <source>
        <dbReference type="ARBA" id="ARBA00022759"/>
    </source>
</evidence>
<evidence type="ECO:0000256" key="9">
    <source>
        <dbReference type="ARBA" id="ARBA00022722"/>
    </source>
</evidence>
<dbReference type="GO" id="GO:0046872">
    <property type="term" value="F:metal ion binding"/>
    <property type="evidence" value="ECO:0007669"/>
    <property type="project" value="UniProtKB-KW"/>
</dbReference>
<feature type="active site" evidence="15">
    <location>
        <position position="53"/>
    </location>
</feature>
<dbReference type="PROSITE" id="PS50137">
    <property type="entry name" value="DS_RBD"/>
    <property type="match status" value="1"/>
</dbReference>
<evidence type="ECO:0000256" key="5">
    <source>
        <dbReference type="ARBA" id="ARBA00022490"/>
    </source>
</evidence>
<dbReference type="Proteomes" id="UP000236753">
    <property type="component" value="Unassembled WGS sequence"/>
</dbReference>
<dbReference type="GO" id="GO:0005737">
    <property type="term" value="C:cytoplasm"/>
    <property type="evidence" value="ECO:0007669"/>
    <property type="project" value="UniProtKB-SubCell"/>
</dbReference>
<dbReference type="CDD" id="cd00593">
    <property type="entry name" value="RIBOc"/>
    <property type="match status" value="1"/>
</dbReference>
<dbReference type="GO" id="GO:0042802">
    <property type="term" value="F:identical protein binding"/>
    <property type="evidence" value="ECO:0007669"/>
    <property type="project" value="UniProtKB-ARBA"/>
</dbReference>
<dbReference type="SUPFAM" id="SSF69065">
    <property type="entry name" value="RNase III domain-like"/>
    <property type="match status" value="1"/>
</dbReference>
<proteinExistence type="inferred from homology"/>
<dbReference type="InterPro" id="IPR011907">
    <property type="entry name" value="RNase_III"/>
</dbReference>
<dbReference type="SMART" id="SM00535">
    <property type="entry name" value="RIBOc"/>
    <property type="match status" value="1"/>
</dbReference>
<keyword evidence="15" id="KW-0699">rRNA-binding</keyword>
<keyword evidence="10 15" id="KW-0479">Metal-binding</keyword>
<dbReference type="GO" id="GO:0004525">
    <property type="term" value="F:ribonuclease III activity"/>
    <property type="evidence" value="ECO:0007669"/>
    <property type="project" value="UniProtKB-UniRule"/>
</dbReference>
<dbReference type="Pfam" id="PF00035">
    <property type="entry name" value="dsrm"/>
    <property type="match status" value="1"/>
</dbReference>
<evidence type="ECO:0000256" key="12">
    <source>
        <dbReference type="ARBA" id="ARBA00022801"/>
    </source>
</evidence>
<keyword evidence="7 15" id="KW-0507">mRNA processing</keyword>
<dbReference type="SUPFAM" id="SSF54768">
    <property type="entry name" value="dsRNA-binding domain-like"/>
    <property type="match status" value="1"/>
</dbReference>
<comment type="similarity">
    <text evidence="3">Belongs to the ribonuclease III family.</text>
</comment>
<dbReference type="AlphaFoldDB" id="A0A1H5VXX2"/>
<evidence type="ECO:0000256" key="7">
    <source>
        <dbReference type="ARBA" id="ARBA00022664"/>
    </source>
</evidence>
<name>A0A1H5VXX2_9PROT</name>
<dbReference type="GO" id="GO:0010468">
    <property type="term" value="P:regulation of gene expression"/>
    <property type="evidence" value="ECO:0007669"/>
    <property type="project" value="TreeGrafter"/>
</dbReference>
<evidence type="ECO:0000256" key="14">
    <source>
        <dbReference type="ARBA" id="ARBA00022884"/>
    </source>
</evidence>
<evidence type="ECO:0000256" key="3">
    <source>
        <dbReference type="ARBA" id="ARBA00010183"/>
    </source>
</evidence>
<evidence type="ECO:0000256" key="2">
    <source>
        <dbReference type="ARBA" id="ARBA00004496"/>
    </source>
</evidence>
<dbReference type="NCBIfam" id="TIGR02191">
    <property type="entry name" value="RNaseIII"/>
    <property type="match status" value="1"/>
</dbReference>
<dbReference type="FunFam" id="1.10.1520.10:FF:000001">
    <property type="entry name" value="Ribonuclease 3"/>
    <property type="match status" value="1"/>
</dbReference>
<keyword evidence="8 15" id="KW-0819">tRNA processing</keyword>
<dbReference type="GO" id="GO:0006397">
    <property type="term" value="P:mRNA processing"/>
    <property type="evidence" value="ECO:0007669"/>
    <property type="project" value="UniProtKB-UniRule"/>
</dbReference>
<evidence type="ECO:0000259" key="17">
    <source>
        <dbReference type="PROSITE" id="PS50142"/>
    </source>
</evidence>
<dbReference type="InterPro" id="IPR036389">
    <property type="entry name" value="RNase_III_sf"/>
</dbReference>
<evidence type="ECO:0000256" key="1">
    <source>
        <dbReference type="ARBA" id="ARBA00000109"/>
    </source>
</evidence>
<dbReference type="SMART" id="SM00358">
    <property type="entry name" value="DSRM"/>
    <property type="match status" value="1"/>
</dbReference>